<dbReference type="HOGENOM" id="CLU_2893132_0_0_2"/>
<dbReference type="Proteomes" id="UP000019024">
    <property type="component" value="Plasmid unnamed"/>
</dbReference>
<dbReference type="KEGG" id="hlr:HALLA_04055"/>
<name>W0JWZ8_9EURY</name>
<sequence>MGDDFGDTRALIRREHNSGTRIAVAEKPVIRDTGFGYVKSSTGVIGGTAATLSTDSIGMVVR</sequence>
<organism evidence="1 2">
    <name type="scientific">Halostagnicola larsenii XH-48</name>
    <dbReference type="NCBI Taxonomy" id="797299"/>
    <lineage>
        <taxon>Archaea</taxon>
        <taxon>Methanobacteriati</taxon>
        <taxon>Methanobacteriota</taxon>
        <taxon>Stenosarchaea group</taxon>
        <taxon>Halobacteria</taxon>
        <taxon>Halobacteriales</taxon>
        <taxon>Natrialbaceae</taxon>
        <taxon>Halostagnicola</taxon>
    </lineage>
</organism>
<protein>
    <submittedName>
        <fullName evidence="1">Uncharacterized protein</fullName>
    </submittedName>
</protein>
<reference evidence="1 2" key="1">
    <citation type="submission" date="2014-01" db="EMBL/GenBank/DDBJ databases">
        <authorList>
            <consortium name="DOE Joint Genome Institute"/>
            <person name="Anderson I."/>
            <person name="Huntemann M."/>
            <person name="Han J."/>
            <person name="Chen A."/>
            <person name="Kyrpides N."/>
            <person name="Mavromatis K."/>
            <person name="Markowitz V."/>
            <person name="Palaniappan K."/>
            <person name="Ivanova N."/>
            <person name="Schaumberg A."/>
            <person name="Pati A."/>
            <person name="Liolios K."/>
            <person name="Nordberg H.P."/>
            <person name="Cantor M.N."/>
            <person name="Hua S.X."/>
            <person name="Woyke T."/>
        </authorList>
    </citation>
    <scope>NUCLEOTIDE SEQUENCE [LARGE SCALE GENOMIC DNA]</scope>
    <source>
        <strain evidence="1 2">XH-48</strain>
        <plasmid evidence="2">1</plasmid>
    </source>
</reference>
<dbReference type="AlphaFoldDB" id="W0JWZ8"/>
<keyword evidence="2" id="KW-1185">Reference proteome</keyword>
<evidence type="ECO:0000313" key="1">
    <source>
        <dbReference type="EMBL" id="AHG01578.1"/>
    </source>
</evidence>
<gene>
    <name evidence="1" type="ORF">HALLA_04055</name>
</gene>
<dbReference type="EMBL" id="CP007056">
    <property type="protein sequence ID" value="AHG01578.1"/>
    <property type="molecule type" value="Genomic_DNA"/>
</dbReference>
<proteinExistence type="predicted"/>
<geneLocation type="plasmid" evidence="1">
    <name>unnamed</name>
</geneLocation>
<keyword evidence="1" id="KW-0614">Plasmid</keyword>
<accession>W0JWZ8</accession>
<evidence type="ECO:0000313" key="2">
    <source>
        <dbReference type="Proteomes" id="UP000019024"/>
    </source>
</evidence>